<proteinExistence type="predicted"/>
<dbReference type="SUPFAM" id="SSF56112">
    <property type="entry name" value="Protein kinase-like (PK-like)"/>
    <property type="match status" value="1"/>
</dbReference>
<dbReference type="PANTHER" id="PTHR39179:SF1">
    <property type="entry name" value="SPORE COAT PROTEIN I"/>
    <property type="match status" value="1"/>
</dbReference>
<dbReference type="InterPro" id="IPR002575">
    <property type="entry name" value="Aminoglycoside_PTrfase"/>
</dbReference>
<dbReference type="InterPro" id="IPR011009">
    <property type="entry name" value="Kinase-like_dom_sf"/>
</dbReference>
<protein>
    <submittedName>
        <fullName evidence="2">CotS family spore coat protein</fullName>
    </submittedName>
</protein>
<name>A0ABW8TNM7_9CLOT</name>
<keyword evidence="2" id="KW-0946">Virion</keyword>
<keyword evidence="3" id="KW-1185">Reference proteome</keyword>
<feature type="domain" description="Aminoglycoside phosphotransferase" evidence="1">
    <location>
        <begin position="27"/>
        <end position="244"/>
    </location>
</feature>
<dbReference type="InterPro" id="IPR014255">
    <property type="entry name" value="Spore_coat_CotS"/>
</dbReference>
<evidence type="ECO:0000313" key="2">
    <source>
        <dbReference type="EMBL" id="MFL0267133.1"/>
    </source>
</evidence>
<dbReference type="Pfam" id="PF01636">
    <property type="entry name" value="APH"/>
    <property type="match status" value="1"/>
</dbReference>
<accession>A0ABW8TNM7</accession>
<dbReference type="NCBIfam" id="TIGR02906">
    <property type="entry name" value="spore_CotS"/>
    <property type="match status" value="1"/>
</dbReference>
<reference evidence="2 3" key="1">
    <citation type="submission" date="2024-11" db="EMBL/GenBank/DDBJ databases">
        <authorList>
            <person name="Heng Y.C."/>
            <person name="Lim A.C.H."/>
            <person name="Lee J.K.Y."/>
            <person name="Kittelmann S."/>
        </authorList>
    </citation>
    <scope>NUCLEOTIDE SEQUENCE [LARGE SCALE GENOMIC DNA]</scope>
    <source>
        <strain evidence="2 3">WILCCON 0202</strain>
    </source>
</reference>
<organism evidence="2 3">
    <name type="scientific">Candidatus Clostridium radicumherbarum</name>
    <dbReference type="NCBI Taxonomy" id="3381662"/>
    <lineage>
        <taxon>Bacteria</taxon>
        <taxon>Bacillati</taxon>
        <taxon>Bacillota</taxon>
        <taxon>Clostridia</taxon>
        <taxon>Eubacteriales</taxon>
        <taxon>Clostridiaceae</taxon>
        <taxon>Clostridium</taxon>
    </lineage>
</organism>
<dbReference type="PANTHER" id="PTHR39179">
    <property type="entry name" value="SPORE COAT PROTEIN I"/>
    <property type="match status" value="1"/>
</dbReference>
<keyword evidence="2" id="KW-0167">Capsid protein</keyword>
<evidence type="ECO:0000313" key="3">
    <source>
        <dbReference type="Proteomes" id="UP001623661"/>
    </source>
</evidence>
<dbReference type="Gene3D" id="3.90.1200.10">
    <property type="match status" value="1"/>
</dbReference>
<dbReference type="EMBL" id="JBJHZY010000001">
    <property type="protein sequence ID" value="MFL0267133.1"/>
    <property type="molecule type" value="Genomic_DNA"/>
</dbReference>
<dbReference type="Gene3D" id="3.30.200.20">
    <property type="entry name" value="Phosphorylase Kinase, domain 1"/>
    <property type="match status" value="1"/>
</dbReference>
<comment type="caution">
    <text evidence="2">The sequence shown here is derived from an EMBL/GenBank/DDBJ whole genome shotgun (WGS) entry which is preliminary data.</text>
</comment>
<dbReference type="RefSeq" id="WP_406763741.1">
    <property type="nucleotide sequence ID" value="NZ_JBJHZY010000001.1"/>
</dbReference>
<dbReference type="Proteomes" id="UP001623661">
    <property type="component" value="Unassembled WGS sequence"/>
</dbReference>
<gene>
    <name evidence="2" type="ORF">ACJDUH_03375</name>
</gene>
<sequence>MDIEGLRRTIETSYGMSIYYIEKVKNVYRIRTDDTDYCLKMIKYSFPHFWFILNAIKHLQKNGFEKVPDIICKLDGTDFISLDNYNAYLTKWISARECNYDNPLDVAKASIKLAELHDKSQGFCVTEKMQPRVYWYKWVDNFKTRKDEILDFKKRIEVKEKKSEFDYLYLSKMEDELIKADSSIENLLKSSYFEKVKEDEAKNGFCHHDYAHHNLLIEDSGAMSIIDFDYCILDINLHDLSSLLLRKMKNGKWDVGEALFILDNYSKVKEINNKDIPIMSAFMEFPQDYWQTGIQYYWEEQPWGEDFFIKKLKKIYEDEEEKQDFLDEFCDLRYNA</sequence>
<dbReference type="InterPro" id="IPR047175">
    <property type="entry name" value="CotS-like"/>
</dbReference>
<evidence type="ECO:0000259" key="1">
    <source>
        <dbReference type="Pfam" id="PF01636"/>
    </source>
</evidence>